<dbReference type="PANTHER" id="PTHR40398">
    <property type="entry name" value="PTS SYSTEM GLUCITOL/SORBITOL-SPECIFIC EIIA COMPONENT"/>
    <property type="match status" value="1"/>
</dbReference>
<dbReference type="Pfam" id="PF03829">
    <property type="entry name" value="PTSIIA_gutA"/>
    <property type="match status" value="1"/>
</dbReference>
<name>A0A1C0A5K1_9FIRM</name>
<dbReference type="GO" id="GO:0008982">
    <property type="term" value="F:protein-N(PI)-phosphohistidine-sugar phosphotransferase activity"/>
    <property type="evidence" value="ECO:0007669"/>
    <property type="project" value="InterPro"/>
</dbReference>
<proteinExistence type="predicted"/>
<dbReference type="Proteomes" id="UP000093514">
    <property type="component" value="Unassembled WGS sequence"/>
</dbReference>
<feature type="modified residue" description="Phosphohistidine; by HPr" evidence="1">
    <location>
        <position position="43"/>
    </location>
</feature>
<protein>
    <submittedName>
        <fullName evidence="2">PTS sorbitol transporter subunit IIA</fullName>
    </submittedName>
</protein>
<dbReference type="RefSeq" id="WP_068719301.1">
    <property type="nucleotide sequence ID" value="NZ_LWDV01000010.1"/>
</dbReference>
<comment type="caution">
    <text evidence="2">The sequence shown here is derived from an EMBL/GenBank/DDBJ whole genome shotgun (WGS) entry which is preliminary data.</text>
</comment>
<dbReference type="GO" id="GO:0009401">
    <property type="term" value="P:phosphoenolpyruvate-dependent sugar phosphotransferase system"/>
    <property type="evidence" value="ECO:0007669"/>
    <property type="project" value="InterPro"/>
</dbReference>
<reference evidence="2 3" key="2">
    <citation type="submission" date="2016-08" db="EMBL/GenBank/DDBJ databases">
        <title>Orenia metallireducens sp. nov. strain Z6, a Novel Metal-reducing Firmicute from the Deep Subsurface.</title>
        <authorList>
            <person name="Maxim B.I."/>
            <person name="Kenneth K."/>
            <person name="Flynn T.M."/>
            <person name="Oloughlin E.J."/>
            <person name="Locke R.A."/>
            <person name="Weber J.R."/>
            <person name="Egan S.M."/>
            <person name="Mackie R.I."/>
            <person name="Cann I.K."/>
        </authorList>
    </citation>
    <scope>NUCLEOTIDE SEQUENCE [LARGE SCALE GENOMIC DNA]</scope>
    <source>
        <strain evidence="2 3">Z6</strain>
    </source>
</reference>
<organism evidence="2 3">
    <name type="scientific">Orenia metallireducens</name>
    <dbReference type="NCBI Taxonomy" id="1413210"/>
    <lineage>
        <taxon>Bacteria</taxon>
        <taxon>Bacillati</taxon>
        <taxon>Bacillota</taxon>
        <taxon>Clostridia</taxon>
        <taxon>Halanaerobiales</taxon>
        <taxon>Halobacteroidaceae</taxon>
        <taxon>Orenia</taxon>
    </lineage>
</organism>
<dbReference type="PROSITE" id="PS51097">
    <property type="entry name" value="PTS_EIIA_TYPE_5"/>
    <property type="match status" value="1"/>
</dbReference>
<sequence length="121" mass="13584">MEKIYETNVTDLGAQFEEFLSGKMIILFMDNAPDELQEYCVLHGKNQLNQDIKVGDMLKISDMEYEITAVGDVVNENLANLGHITLKFDGDTTAELAGSLHMEAKEMPSIDIGDIIEIFRK</sequence>
<accession>A0A1C0A5K1</accession>
<dbReference type="OrthoDB" id="5113885at2"/>
<reference evidence="3" key="1">
    <citation type="submission" date="2016-07" db="EMBL/GenBank/DDBJ databases">
        <authorList>
            <person name="Florea S."/>
            <person name="Webb J.S."/>
            <person name="Jaromczyk J."/>
            <person name="Schardl C.L."/>
        </authorList>
    </citation>
    <scope>NUCLEOTIDE SEQUENCE [LARGE SCALE GENOMIC DNA]</scope>
    <source>
        <strain evidence="3">Z6</strain>
    </source>
</reference>
<dbReference type="InterPro" id="IPR004716">
    <property type="entry name" value="PTS_IIA_glucitol/sorbitol-sp"/>
</dbReference>
<dbReference type="Gene3D" id="2.40.33.40">
    <property type="entry name" value="Phosphotransferase system, glucitol/sorbitol-specific IIA component"/>
    <property type="match status" value="1"/>
</dbReference>
<dbReference type="AlphaFoldDB" id="A0A1C0A5K1"/>
<evidence type="ECO:0000313" key="3">
    <source>
        <dbReference type="Proteomes" id="UP000093514"/>
    </source>
</evidence>
<gene>
    <name evidence="2" type="ORF">U472_13640</name>
</gene>
<dbReference type="PANTHER" id="PTHR40398:SF1">
    <property type="entry name" value="PTS SYSTEM GLUCITOL_SORBITOL-SPECIFIC EIIA COMPONENT"/>
    <property type="match status" value="1"/>
</dbReference>
<evidence type="ECO:0000256" key="1">
    <source>
        <dbReference type="PROSITE-ProRule" id="PRU00420"/>
    </source>
</evidence>
<dbReference type="EMBL" id="LWDV01000010">
    <property type="protein sequence ID" value="OCL25389.1"/>
    <property type="molecule type" value="Genomic_DNA"/>
</dbReference>
<dbReference type="GO" id="GO:0016301">
    <property type="term" value="F:kinase activity"/>
    <property type="evidence" value="ECO:0007669"/>
    <property type="project" value="TreeGrafter"/>
</dbReference>
<evidence type="ECO:0000313" key="2">
    <source>
        <dbReference type="EMBL" id="OCL25389.1"/>
    </source>
</evidence>
<dbReference type="InterPro" id="IPR036665">
    <property type="entry name" value="PTS_IIA_glucitol/sorbitol_sf"/>
</dbReference>
<dbReference type="SUPFAM" id="SSF141530">
    <property type="entry name" value="PTSIIA/GutA-like"/>
    <property type="match status" value="1"/>
</dbReference>
<dbReference type="GO" id="GO:0005737">
    <property type="term" value="C:cytoplasm"/>
    <property type="evidence" value="ECO:0007669"/>
    <property type="project" value="InterPro"/>
</dbReference>
<keyword evidence="3" id="KW-1185">Reference proteome</keyword>